<evidence type="ECO:0008006" key="3">
    <source>
        <dbReference type="Google" id="ProtNLM"/>
    </source>
</evidence>
<protein>
    <recommendedName>
        <fullName evidence="3">WD40-like Beta Propeller Repeat</fullName>
    </recommendedName>
</protein>
<dbReference type="STRING" id="104663.SAMN04488121_11228"/>
<dbReference type="PROSITE" id="PS51257">
    <property type="entry name" value="PROKAR_LIPOPROTEIN"/>
    <property type="match status" value="1"/>
</dbReference>
<dbReference type="Proteomes" id="UP000199045">
    <property type="component" value="Unassembled WGS sequence"/>
</dbReference>
<proteinExistence type="predicted"/>
<organism evidence="1 2">
    <name type="scientific">Chitinophaga filiformis</name>
    <name type="common">Myxococcus filiformis</name>
    <name type="synonym">Flexibacter filiformis</name>
    <dbReference type="NCBI Taxonomy" id="104663"/>
    <lineage>
        <taxon>Bacteria</taxon>
        <taxon>Pseudomonadati</taxon>
        <taxon>Bacteroidota</taxon>
        <taxon>Chitinophagia</taxon>
        <taxon>Chitinophagales</taxon>
        <taxon>Chitinophagaceae</taxon>
        <taxon>Chitinophaga</taxon>
    </lineage>
</organism>
<dbReference type="OrthoDB" id="8432779at2"/>
<evidence type="ECO:0000313" key="2">
    <source>
        <dbReference type="Proteomes" id="UP000199045"/>
    </source>
</evidence>
<name>A0A1G8C716_CHIFI</name>
<dbReference type="EMBL" id="FNBN01000012">
    <property type="protein sequence ID" value="SDH40710.1"/>
    <property type="molecule type" value="Genomic_DNA"/>
</dbReference>
<sequence length="301" mass="34290">MRMMLIVLILINLLMSCSPQEQKNFWNGPHAYLDQLPPNDTPRRFAPTLLTDSGYFVLARVAFSPDGKEFFYGSNNEWFSNQHQRLSYFRFDSATNKWQGPVLLASQYGTPTFAMDGQTLLVTDNAGIQQMHKVDGKWGKPQSWLKRSYVLYNYMPTLSGRAYVGSNGTWGKQDDMAAWKFAVMPPAPEDTSIQNLGEPLNAPGFNGDLYVAPDESYMIISAKETKDFECELWISFRKKDNTWSAPQSLGPLINNGLAHRFGQYVTPDGKYLFYTKGTSEKDCGIYWVRFDNLLSQLKSKQ</sequence>
<evidence type="ECO:0000313" key="1">
    <source>
        <dbReference type="EMBL" id="SDH40710.1"/>
    </source>
</evidence>
<dbReference type="RefSeq" id="WP_089837994.1">
    <property type="nucleotide sequence ID" value="NZ_FNBN01000012.1"/>
</dbReference>
<gene>
    <name evidence="1" type="ORF">SAMN04488121_11228</name>
</gene>
<dbReference type="AlphaFoldDB" id="A0A1G8C716"/>
<accession>A0A1G8C716</accession>
<reference evidence="1 2" key="1">
    <citation type="submission" date="2016-10" db="EMBL/GenBank/DDBJ databases">
        <authorList>
            <person name="de Groot N.N."/>
        </authorList>
    </citation>
    <scope>NUCLEOTIDE SEQUENCE [LARGE SCALE GENOMIC DNA]</scope>
    <source>
        <strain evidence="1 2">DSM 527</strain>
    </source>
</reference>
<dbReference type="SUPFAM" id="SSF82171">
    <property type="entry name" value="DPP6 N-terminal domain-like"/>
    <property type="match status" value="1"/>
</dbReference>